<dbReference type="Proteomes" id="UP000664164">
    <property type="component" value="Unassembled WGS sequence"/>
</dbReference>
<dbReference type="InterPro" id="IPR006311">
    <property type="entry name" value="TAT_signal"/>
</dbReference>
<dbReference type="EMBL" id="JAFNLL010000102">
    <property type="protein sequence ID" value="MBO1270011.1"/>
    <property type="molecule type" value="Genomic_DNA"/>
</dbReference>
<sequence>MFESRNRGLSLGGLQVSDNGVSRRSLLKFAGLGAAALGSIPLLTACGGEASATKALTPFSVSSFPGDSFFIDTVNLAHKDYAKHGLDTPKHVTTQSGLQAVQLMVAGALDGDAFDTMLLMAAHANGTKGKRPVLVGFRTVETCYGIVVGKGFEAPPADASFEEKMQSLKGKMVGVTSIGSGSDLQLKLALETAGMQYSDVTALGVGVTAQGITNLQHGRIDAYVTVQWTSTRFVAKEAEGAILLDFADPSGPEIMRNQAVVAIGVRDDMAADHPDIVQDWLACQETANTWIQENRKDAADLLNSTGLGGKAPDIAAAYIDHYCTAIAPNLQPMFKATKETVDHMASLAERFGSIKKGDITYEALVPEFARA</sequence>
<keyword evidence="2" id="KW-1185">Reference proteome</keyword>
<dbReference type="RefSeq" id="WP_207617920.1">
    <property type="nucleotide sequence ID" value="NZ_JAFNLL010000102.1"/>
</dbReference>
<proteinExistence type="predicted"/>
<dbReference type="InterPro" id="IPR019546">
    <property type="entry name" value="TAT_signal_bac_arc"/>
</dbReference>
<dbReference type="Pfam" id="PF13379">
    <property type="entry name" value="NMT1_2"/>
    <property type="match status" value="1"/>
</dbReference>
<accession>A0A939HLJ4</accession>
<dbReference type="AlphaFoldDB" id="A0A939HLJ4"/>
<dbReference type="Gene3D" id="3.40.190.10">
    <property type="entry name" value="Periplasmic binding protein-like II"/>
    <property type="match status" value="2"/>
</dbReference>
<dbReference type="PANTHER" id="PTHR30024">
    <property type="entry name" value="ALIPHATIC SULFONATES-BINDING PROTEIN-RELATED"/>
    <property type="match status" value="1"/>
</dbReference>
<dbReference type="NCBIfam" id="TIGR01409">
    <property type="entry name" value="TAT_signal_seq"/>
    <property type="match status" value="1"/>
</dbReference>
<evidence type="ECO:0000313" key="2">
    <source>
        <dbReference type="Proteomes" id="UP000664164"/>
    </source>
</evidence>
<dbReference type="SUPFAM" id="SSF53850">
    <property type="entry name" value="Periplasmic binding protein-like II"/>
    <property type="match status" value="1"/>
</dbReference>
<dbReference type="PROSITE" id="PS51318">
    <property type="entry name" value="TAT"/>
    <property type="match status" value="1"/>
</dbReference>
<evidence type="ECO:0000313" key="1">
    <source>
        <dbReference type="EMBL" id="MBO1270011.1"/>
    </source>
</evidence>
<organism evidence="1 2">
    <name type="scientific">Arthrobacter cavernae</name>
    <dbReference type="NCBI Taxonomy" id="2817681"/>
    <lineage>
        <taxon>Bacteria</taxon>
        <taxon>Bacillati</taxon>
        <taxon>Actinomycetota</taxon>
        <taxon>Actinomycetes</taxon>
        <taxon>Micrococcales</taxon>
        <taxon>Micrococcaceae</taxon>
        <taxon>Arthrobacter</taxon>
    </lineage>
</organism>
<gene>
    <name evidence="1" type="ORF">J1902_18990</name>
</gene>
<reference evidence="1" key="1">
    <citation type="submission" date="2021-03" db="EMBL/GenBank/DDBJ databases">
        <title>A new species, PO-11, isolated from a karst cave deposit.</title>
        <authorList>
            <person name="Zhaoxiaoyong W."/>
        </authorList>
    </citation>
    <scope>NUCLEOTIDE SEQUENCE</scope>
    <source>
        <strain evidence="1">PO-11</strain>
    </source>
</reference>
<name>A0A939HLJ4_9MICC</name>
<protein>
    <submittedName>
        <fullName evidence="1">ABC transporter substrate-binding protein</fullName>
    </submittedName>
</protein>
<comment type="caution">
    <text evidence="1">The sequence shown here is derived from an EMBL/GenBank/DDBJ whole genome shotgun (WGS) entry which is preliminary data.</text>
</comment>